<dbReference type="GeneID" id="59294947"/>
<name>A0A8H6CGI6_9LECA</name>
<evidence type="ECO:0000256" key="1">
    <source>
        <dbReference type="SAM" id="Phobius"/>
    </source>
</evidence>
<gene>
    <name evidence="2" type="ORF">HO173_013321</name>
</gene>
<organism evidence="2 3">
    <name type="scientific">Letharia columbiana</name>
    <dbReference type="NCBI Taxonomy" id="112416"/>
    <lineage>
        <taxon>Eukaryota</taxon>
        <taxon>Fungi</taxon>
        <taxon>Dikarya</taxon>
        <taxon>Ascomycota</taxon>
        <taxon>Pezizomycotina</taxon>
        <taxon>Lecanoromycetes</taxon>
        <taxon>OSLEUM clade</taxon>
        <taxon>Lecanoromycetidae</taxon>
        <taxon>Lecanorales</taxon>
        <taxon>Lecanorineae</taxon>
        <taxon>Parmeliaceae</taxon>
        <taxon>Letharia</taxon>
    </lineage>
</organism>
<evidence type="ECO:0000313" key="2">
    <source>
        <dbReference type="EMBL" id="KAF6223108.1"/>
    </source>
</evidence>
<reference evidence="2 3" key="1">
    <citation type="journal article" date="2020" name="Genomics">
        <title>Complete, high-quality genomes from long-read metagenomic sequencing of two wolf lichen thalli reveals enigmatic genome architecture.</title>
        <authorList>
            <person name="McKenzie S.K."/>
            <person name="Walston R.F."/>
            <person name="Allen J.L."/>
        </authorList>
    </citation>
    <scope>NUCLEOTIDE SEQUENCE [LARGE SCALE GENOMIC DNA]</scope>
    <source>
        <strain evidence="2">WasteWater2</strain>
    </source>
</reference>
<proteinExistence type="predicted"/>
<dbReference type="AlphaFoldDB" id="A0A8H6CGI6"/>
<accession>A0A8H6CGI6</accession>
<keyword evidence="1" id="KW-1133">Transmembrane helix</keyword>
<feature type="transmembrane region" description="Helical" evidence="1">
    <location>
        <begin position="49"/>
        <end position="73"/>
    </location>
</feature>
<keyword evidence="3" id="KW-1185">Reference proteome</keyword>
<keyword evidence="1" id="KW-0812">Transmembrane</keyword>
<sequence>MRVSSVLCEVCFNTSQGFLVGYLIIGWLVSDIAPGAKQWDVQLENLGSFLYYIHAGTVIYGISISLIKLPILLQWLCGARSYTESAYL</sequence>
<dbReference type="Proteomes" id="UP000578531">
    <property type="component" value="Unassembled WGS sequence"/>
</dbReference>
<evidence type="ECO:0000313" key="3">
    <source>
        <dbReference type="Proteomes" id="UP000578531"/>
    </source>
</evidence>
<dbReference type="RefSeq" id="XP_037157982.1">
    <property type="nucleotide sequence ID" value="XM_037315143.1"/>
</dbReference>
<keyword evidence="1" id="KW-0472">Membrane</keyword>
<dbReference type="EMBL" id="JACCJC010000141">
    <property type="protein sequence ID" value="KAF6223108.1"/>
    <property type="molecule type" value="Genomic_DNA"/>
</dbReference>
<feature type="transmembrane region" description="Helical" evidence="1">
    <location>
        <begin position="7"/>
        <end position="29"/>
    </location>
</feature>
<comment type="caution">
    <text evidence="2">The sequence shown here is derived from an EMBL/GenBank/DDBJ whole genome shotgun (WGS) entry which is preliminary data.</text>
</comment>
<protein>
    <submittedName>
        <fullName evidence="2">Uncharacterized protein</fullName>
    </submittedName>
</protein>